<dbReference type="OrthoDB" id="2690153at2759"/>
<gene>
    <name evidence="5" type="ORF">PILCRDRAFT_53725</name>
</gene>
<keyword evidence="2" id="KW-0274">FAD</keyword>
<organism evidence="5 6">
    <name type="scientific">Piloderma croceum (strain F 1598)</name>
    <dbReference type="NCBI Taxonomy" id="765440"/>
    <lineage>
        <taxon>Eukaryota</taxon>
        <taxon>Fungi</taxon>
        <taxon>Dikarya</taxon>
        <taxon>Basidiomycota</taxon>
        <taxon>Agaricomycotina</taxon>
        <taxon>Agaricomycetes</taxon>
        <taxon>Agaricomycetidae</taxon>
        <taxon>Atheliales</taxon>
        <taxon>Atheliaceae</taxon>
        <taxon>Piloderma</taxon>
    </lineage>
</organism>
<keyword evidence="1" id="KW-0285">Flavoprotein</keyword>
<keyword evidence="3" id="KW-0560">Oxidoreductase</keyword>
<dbReference type="InterPro" id="IPR002938">
    <property type="entry name" value="FAD-bd"/>
</dbReference>
<feature type="non-terminal residue" evidence="5">
    <location>
        <position position="146"/>
    </location>
</feature>
<evidence type="ECO:0000256" key="3">
    <source>
        <dbReference type="ARBA" id="ARBA00023002"/>
    </source>
</evidence>
<dbReference type="Proteomes" id="UP000054166">
    <property type="component" value="Unassembled WGS sequence"/>
</dbReference>
<evidence type="ECO:0000259" key="4">
    <source>
        <dbReference type="Pfam" id="PF01494"/>
    </source>
</evidence>
<dbReference type="Pfam" id="PF01494">
    <property type="entry name" value="FAD_binding_3"/>
    <property type="match status" value="1"/>
</dbReference>
<feature type="non-terminal residue" evidence="5">
    <location>
        <position position="1"/>
    </location>
</feature>
<dbReference type="GO" id="GO:0016491">
    <property type="term" value="F:oxidoreductase activity"/>
    <property type="evidence" value="ECO:0007669"/>
    <property type="project" value="UniProtKB-KW"/>
</dbReference>
<evidence type="ECO:0000313" key="6">
    <source>
        <dbReference type="Proteomes" id="UP000054166"/>
    </source>
</evidence>
<dbReference type="InParanoid" id="A0A0C3B9K3"/>
<reference evidence="6" key="2">
    <citation type="submission" date="2015-01" db="EMBL/GenBank/DDBJ databases">
        <title>Evolutionary Origins and Diversification of the Mycorrhizal Mutualists.</title>
        <authorList>
            <consortium name="DOE Joint Genome Institute"/>
            <consortium name="Mycorrhizal Genomics Consortium"/>
            <person name="Kohler A."/>
            <person name="Kuo A."/>
            <person name="Nagy L.G."/>
            <person name="Floudas D."/>
            <person name="Copeland A."/>
            <person name="Barry K.W."/>
            <person name="Cichocki N."/>
            <person name="Veneault-Fourrey C."/>
            <person name="LaButti K."/>
            <person name="Lindquist E.A."/>
            <person name="Lipzen A."/>
            <person name="Lundell T."/>
            <person name="Morin E."/>
            <person name="Murat C."/>
            <person name="Riley R."/>
            <person name="Ohm R."/>
            <person name="Sun H."/>
            <person name="Tunlid A."/>
            <person name="Henrissat B."/>
            <person name="Grigoriev I.V."/>
            <person name="Hibbett D.S."/>
            <person name="Martin F."/>
        </authorList>
    </citation>
    <scope>NUCLEOTIDE SEQUENCE [LARGE SCALE GENOMIC DNA]</scope>
    <source>
        <strain evidence="6">F 1598</strain>
    </source>
</reference>
<protein>
    <recommendedName>
        <fullName evidence="4">FAD-binding domain-containing protein</fullName>
    </recommendedName>
</protein>
<sequence>VGAGPSGLVAALTLLQNGISVRIIAKESKQRIGQRGSTIQASDHPLPCPRSIELCRYLGILEDMQDQGAQAPFMRKYKAGSREPFKTLEMDPLLEPLPDRPYRNALIIGQNVTEAILRSHIEKYSCHVELSTRLESFEQQSDHVVV</sequence>
<evidence type="ECO:0000256" key="1">
    <source>
        <dbReference type="ARBA" id="ARBA00022630"/>
    </source>
</evidence>
<dbReference type="GO" id="GO:0071949">
    <property type="term" value="F:FAD binding"/>
    <property type="evidence" value="ECO:0007669"/>
    <property type="project" value="InterPro"/>
</dbReference>
<dbReference type="Gene3D" id="3.50.50.60">
    <property type="entry name" value="FAD/NAD(P)-binding domain"/>
    <property type="match status" value="1"/>
</dbReference>
<accession>A0A0C3B9K3</accession>
<dbReference type="STRING" id="765440.A0A0C3B9K3"/>
<evidence type="ECO:0000256" key="2">
    <source>
        <dbReference type="ARBA" id="ARBA00022827"/>
    </source>
</evidence>
<evidence type="ECO:0000313" key="5">
    <source>
        <dbReference type="EMBL" id="KIM82983.1"/>
    </source>
</evidence>
<dbReference type="HOGENOM" id="CLU_107875_0_0_1"/>
<dbReference type="InterPro" id="IPR036188">
    <property type="entry name" value="FAD/NAD-bd_sf"/>
</dbReference>
<keyword evidence="6" id="KW-1185">Reference proteome</keyword>
<dbReference type="AlphaFoldDB" id="A0A0C3B9K3"/>
<reference evidence="5 6" key="1">
    <citation type="submission" date="2014-04" db="EMBL/GenBank/DDBJ databases">
        <authorList>
            <consortium name="DOE Joint Genome Institute"/>
            <person name="Kuo A."/>
            <person name="Tarkka M."/>
            <person name="Buscot F."/>
            <person name="Kohler A."/>
            <person name="Nagy L.G."/>
            <person name="Floudas D."/>
            <person name="Copeland A."/>
            <person name="Barry K.W."/>
            <person name="Cichocki N."/>
            <person name="Veneault-Fourrey C."/>
            <person name="LaButti K."/>
            <person name="Lindquist E.A."/>
            <person name="Lipzen A."/>
            <person name="Lundell T."/>
            <person name="Morin E."/>
            <person name="Murat C."/>
            <person name="Sun H."/>
            <person name="Tunlid A."/>
            <person name="Henrissat B."/>
            <person name="Grigoriev I.V."/>
            <person name="Hibbett D.S."/>
            <person name="Martin F."/>
            <person name="Nordberg H.P."/>
            <person name="Cantor M.N."/>
            <person name="Hua S.X."/>
        </authorList>
    </citation>
    <scope>NUCLEOTIDE SEQUENCE [LARGE SCALE GENOMIC DNA]</scope>
    <source>
        <strain evidence="5 6">F 1598</strain>
    </source>
</reference>
<dbReference type="EMBL" id="KN832992">
    <property type="protein sequence ID" value="KIM82983.1"/>
    <property type="molecule type" value="Genomic_DNA"/>
</dbReference>
<feature type="domain" description="FAD-binding" evidence="4">
    <location>
        <begin position="1"/>
        <end position="144"/>
    </location>
</feature>
<dbReference type="SUPFAM" id="SSF51905">
    <property type="entry name" value="FAD/NAD(P)-binding domain"/>
    <property type="match status" value="1"/>
</dbReference>
<proteinExistence type="predicted"/>
<name>A0A0C3B9K3_PILCF</name>